<name>A0A2N7W6C8_9BURK</name>
<dbReference type="InterPro" id="IPR014757">
    <property type="entry name" value="Tscrpt_reg_IclR_C"/>
</dbReference>
<dbReference type="SUPFAM" id="SSF46785">
    <property type="entry name" value="Winged helix' DNA-binding domain"/>
    <property type="match status" value="1"/>
</dbReference>
<dbReference type="GO" id="GO:0045892">
    <property type="term" value="P:negative regulation of DNA-templated transcription"/>
    <property type="evidence" value="ECO:0007669"/>
    <property type="project" value="TreeGrafter"/>
</dbReference>
<dbReference type="InterPro" id="IPR036390">
    <property type="entry name" value="WH_DNA-bd_sf"/>
</dbReference>
<dbReference type="PROSITE" id="PS51077">
    <property type="entry name" value="HTH_ICLR"/>
    <property type="match status" value="1"/>
</dbReference>
<keyword evidence="8" id="KW-1185">Reference proteome</keyword>
<evidence type="ECO:0000256" key="1">
    <source>
        <dbReference type="ARBA" id="ARBA00023015"/>
    </source>
</evidence>
<feature type="domain" description="IclR-ED" evidence="6">
    <location>
        <begin position="73"/>
        <end position="256"/>
    </location>
</feature>
<protein>
    <submittedName>
        <fullName evidence="7">IclR family transcriptional regulator</fullName>
    </submittedName>
</protein>
<organism evidence="7 8">
    <name type="scientific">Trinickia soli</name>
    <dbReference type="NCBI Taxonomy" id="380675"/>
    <lineage>
        <taxon>Bacteria</taxon>
        <taxon>Pseudomonadati</taxon>
        <taxon>Pseudomonadota</taxon>
        <taxon>Betaproteobacteria</taxon>
        <taxon>Burkholderiales</taxon>
        <taxon>Burkholderiaceae</taxon>
        <taxon>Trinickia</taxon>
    </lineage>
</organism>
<sequence>MATKEENKPESTALRAFSVLEYVIKAGVPVSLDDATQASNLPKPTVFRILAMLHEADLLQREPLSKRYIVGPRMSQLALDVMQHSTLRAQCHGVLQELVDEIGESCNLTMLDGNEVLYIDRVETPLPLRLHLEPGTRVPLHCTASGKIFLSEMSDKQVHRLLGKEPLKRYTDKTITDPAVLSEEIRRTKETGIGTHDSELFDASVAVAVPVADPHGRVYAALAAHAPSSRMSIESAMKHVPALQQAAQAIASILTPSPVRHAKARETRKDVNTRSRPSDSSGG</sequence>
<dbReference type="Pfam" id="PF09339">
    <property type="entry name" value="HTH_IclR"/>
    <property type="match status" value="1"/>
</dbReference>
<proteinExistence type="predicted"/>
<dbReference type="GO" id="GO:0003700">
    <property type="term" value="F:DNA-binding transcription factor activity"/>
    <property type="evidence" value="ECO:0007669"/>
    <property type="project" value="TreeGrafter"/>
</dbReference>
<reference evidence="7 8" key="1">
    <citation type="submission" date="2018-01" db="EMBL/GenBank/DDBJ databases">
        <title>Whole genome analyses suggest that Burkholderia sensu lato contains two further novel genera in the rhizoxinica-symbiotica group Mycetohabitans gen. nov., and Trinickia gen. nov.: implications for the evolution of diazotrophy and nodulation in the Burkholderiaceae.</title>
        <authorList>
            <person name="Estrada-de los Santos P."/>
            <person name="Palmer M."/>
            <person name="Chavez-Ramirez B."/>
            <person name="Beukes C."/>
            <person name="Steenkamp E.T."/>
            <person name="Hirsch A.M."/>
            <person name="Manyaka P."/>
            <person name="Maluk M."/>
            <person name="Lafos M."/>
            <person name="Crook M."/>
            <person name="Gross E."/>
            <person name="Simon M.F."/>
            <person name="Bueno dos Reis Junior F."/>
            <person name="Poole P.S."/>
            <person name="Venter S.N."/>
            <person name="James E.K."/>
        </authorList>
    </citation>
    <scope>NUCLEOTIDE SEQUENCE [LARGE SCALE GENOMIC DNA]</scope>
    <source>
        <strain evidence="7 8">GP25-8</strain>
    </source>
</reference>
<evidence type="ECO:0000259" key="5">
    <source>
        <dbReference type="PROSITE" id="PS51077"/>
    </source>
</evidence>
<dbReference type="Gene3D" id="1.10.10.10">
    <property type="entry name" value="Winged helix-like DNA-binding domain superfamily/Winged helix DNA-binding domain"/>
    <property type="match status" value="1"/>
</dbReference>
<evidence type="ECO:0000313" key="8">
    <source>
        <dbReference type="Proteomes" id="UP000235347"/>
    </source>
</evidence>
<feature type="domain" description="HTH iclR-type" evidence="5">
    <location>
        <begin position="10"/>
        <end position="72"/>
    </location>
</feature>
<dbReference type="Pfam" id="PF01614">
    <property type="entry name" value="IclR_C"/>
    <property type="match status" value="1"/>
</dbReference>
<dbReference type="PROSITE" id="PS51078">
    <property type="entry name" value="ICLR_ED"/>
    <property type="match status" value="1"/>
</dbReference>
<keyword evidence="1" id="KW-0805">Transcription regulation</keyword>
<dbReference type="InterPro" id="IPR036388">
    <property type="entry name" value="WH-like_DNA-bd_sf"/>
</dbReference>
<dbReference type="GO" id="GO:0003677">
    <property type="term" value="F:DNA binding"/>
    <property type="evidence" value="ECO:0007669"/>
    <property type="project" value="UniProtKB-KW"/>
</dbReference>
<dbReference type="InterPro" id="IPR005471">
    <property type="entry name" value="Tscrpt_reg_IclR_N"/>
</dbReference>
<gene>
    <name evidence="7" type="ORF">C0Z19_11600</name>
</gene>
<dbReference type="EMBL" id="PNYB01000008">
    <property type="protein sequence ID" value="PMS24960.1"/>
    <property type="molecule type" value="Genomic_DNA"/>
</dbReference>
<dbReference type="SMART" id="SM00346">
    <property type="entry name" value="HTH_ICLR"/>
    <property type="match status" value="1"/>
</dbReference>
<dbReference type="SUPFAM" id="SSF55781">
    <property type="entry name" value="GAF domain-like"/>
    <property type="match status" value="1"/>
</dbReference>
<feature type="compositionally biased region" description="Basic and acidic residues" evidence="4">
    <location>
        <begin position="264"/>
        <end position="277"/>
    </location>
</feature>
<dbReference type="PANTHER" id="PTHR30136:SF24">
    <property type="entry name" value="HTH-TYPE TRANSCRIPTIONAL REPRESSOR ALLR"/>
    <property type="match status" value="1"/>
</dbReference>
<keyword evidence="2" id="KW-0238">DNA-binding</keyword>
<evidence type="ECO:0000256" key="2">
    <source>
        <dbReference type="ARBA" id="ARBA00023125"/>
    </source>
</evidence>
<feature type="region of interest" description="Disordered" evidence="4">
    <location>
        <begin position="255"/>
        <end position="283"/>
    </location>
</feature>
<dbReference type="InterPro" id="IPR029016">
    <property type="entry name" value="GAF-like_dom_sf"/>
</dbReference>
<evidence type="ECO:0000313" key="7">
    <source>
        <dbReference type="EMBL" id="PMS24960.1"/>
    </source>
</evidence>
<evidence type="ECO:0000256" key="4">
    <source>
        <dbReference type="SAM" id="MobiDB-lite"/>
    </source>
</evidence>
<dbReference type="InterPro" id="IPR050707">
    <property type="entry name" value="HTH_MetabolicPath_Reg"/>
</dbReference>
<dbReference type="Proteomes" id="UP000235347">
    <property type="component" value="Unassembled WGS sequence"/>
</dbReference>
<dbReference type="RefSeq" id="WP_102609963.1">
    <property type="nucleotide sequence ID" value="NZ_CADIKD010000002.1"/>
</dbReference>
<evidence type="ECO:0000259" key="6">
    <source>
        <dbReference type="PROSITE" id="PS51078"/>
    </source>
</evidence>
<dbReference type="PANTHER" id="PTHR30136">
    <property type="entry name" value="HELIX-TURN-HELIX TRANSCRIPTIONAL REGULATOR, ICLR FAMILY"/>
    <property type="match status" value="1"/>
</dbReference>
<dbReference type="AlphaFoldDB" id="A0A2N7W6C8"/>
<evidence type="ECO:0000256" key="3">
    <source>
        <dbReference type="ARBA" id="ARBA00023163"/>
    </source>
</evidence>
<accession>A0A2N7W6C8</accession>
<comment type="caution">
    <text evidence="7">The sequence shown here is derived from an EMBL/GenBank/DDBJ whole genome shotgun (WGS) entry which is preliminary data.</text>
</comment>
<dbReference type="Gene3D" id="3.30.450.40">
    <property type="match status" value="1"/>
</dbReference>
<keyword evidence="3" id="KW-0804">Transcription</keyword>